<protein>
    <submittedName>
        <fullName evidence="2">Uncharacterized protein</fullName>
    </submittedName>
</protein>
<dbReference type="HOGENOM" id="CLU_831984_0_0_1"/>
<feature type="compositionally biased region" description="Polar residues" evidence="1">
    <location>
        <begin position="41"/>
        <end position="52"/>
    </location>
</feature>
<dbReference type="Proteomes" id="UP000053989">
    <property type="component" value="Unassembled WGS sequence"/>
</dbReference>
<dbReference type="STRING" id="1036808.A0A0C3ERN7"/>
<evidence type="ECO:0000313" key="3">
    <source>
        <dbReference type="Proteomes" id="UP000053989"/>
    </source>
</evidence>
<organism evidence="2 3">
    <name type="scientific">Scleroderma citrinum Foug A</name>
    <dbReference type="NCBI Taxonomy" id="1036808"/>
    <lineage>
        <taxon>Eukaryota</taxon>
        <taxon>Fungi</taxon>
        <taxon>Dikarya</taxon>
        <taxon>Basidiomycota</taxon>
        <taxon>Agaricomycotina</taxon>
        <taxon>Agaricomycetes</taxon>
        <taxon>Agaricomycetidae</taxon>
        <taxon>Boletales</taxon>
        <taxon>Sclerodermatineae</taxon>
        <taxon>Sclerodermataceae</taxon>
        <taxon>Scleroderma</taxon>
    </lineage>
</organism>
<dbReference type="InParanoid" id="A0A0C3ERN7"/>
<feature type="compositionally biased region" description="Polar residues" evidence="1">
    <location>
        <begin position="82"/>
        <end position="91"/>
    </location>
</feature>
<dbReference type="EMBL" id="KN822004">
    <property type="protein sequence ID" value="KIM70784.1"/>
    <property type="molecule type" value="Genomic_DNA"/>
</dbReference>
<sequence>MECNDDQSDQSDHASKHARTEETPLHHKDPTPPSPNGIGGTPTTPVAPNPGTSPDVDQEMGEQPVANTSTPRWGDADDSFPPQATNNSEPHTQAELLESLHKTLEGAVDTLKQLSIHTVFPECTLDLIHELYHRTTKTKSPEEQGPTNDILSVLRKLAKDVEDLKCAAPISPPPAHDPAKPKNVFTTGPTIRPSPKTPKPMQCPVQPNNPWQRHHPTRLMLQIPPTVDSNDHLMGMKAVEATNAALAQHTKASIIAVKWNDKGNCIAIFHPDFTAMDLVPYGNVITAAITSKHDITCIAIPDKRWHRVILNGVNTGKSDIDEDIELSLPRMPFI</sequence>
<feature type="compositionally biased region" description="Basic and acidic residues" evidence="1">
    <location>
        <begin position="10"/>
        <end position="30"/>
    </location>
</feature>
<keyword evidence="3" id="KW-1185">Reference proteome</keyword>
<feature type="region of interest" description="Disordered" evidence="1">
    <location>
        <begin position="1"/>
        <end position="91"/>
    </location>
</feature>
<evidence type="ECO:0000313" key="2">
    <source>
        <dbReference type="EMBL" id="KIM70784.1"/>
    </source>
</evidence>
<dbReference type="OrthoDB" id="2680805at2759"/>
<accession>A0A0C3ERN7</accession>
<proteinExistence type="predicted"/>
<reference evidence="3" key="2">
    <citation type="submission" date="2015-01" db="EMBL/GenBank/DDBJ databases">
        <title>Evolutionary Origins and Diversification of the Mycorrhizal Mutualists.</title>
        <authorList>
            <consortium name="DOE Joint Genome Institute"/>
            <consortium name="Mycorrhizal Genomics Consortium"/>
            <person name="Kohler A."/>
            <person name="Kuo A."/>
            <person name="Nagy L.G."/>
            <person name="Floudas D."/>
            <person name="Copeland A."/>
            <person name="Barry K.W."/>
            <person name="Cichocki N."/>
            <person name="Veneault-Fourrey C."/>
            <person name="LaButti K."/>
            <person name="Lindquist E.A."/>
            <person name="Lipzen A."/>
            <person name="Lundell T."/>
            <person name="Morin E."/>
            <person name="Murat C."/>
            <person name="Riley R."/>
            <person name="Ohm R."/>
            <person name="Sun H."/>
            <person name="Tunlid A."/>
            <person name="Henrissat B."/>
            <person name="Grigoriev I.V."/>
            <person name="Hibbett D.S."/>
            <person name="Martin F."/>
        </authorList>
    </citation>
    <scope>NUCLEOTIDE SEQUENCE [LARGE SCALE GENOMIC DNA]</scope>
    <source>
        <strain evidence="3">Foug A</strain>
    </source>
</reference>
<feature type="region of interest" description="Disordered" evidence="1">
    <location>
        <begin position="169"/>
        <end position="203"/>
    </location>
</feature>
<name>A0A0C3ERN7_9AGAM</name>
<evidence type="ECO:0000256" key="1">
    <source>
        <dbReference type="SAM" id="MobiDB-lite"/>
    </source>
</evidence>
<dbReference type="AlphaFoldDB" id="A0A0C3ERN7"/>
<gene>
    <name evidence="2" type="ORF">SCLCIDRAFT_101101</name>
</gene>
<reference evidence="2 3" key="1">
    <citation type="submission" date="2014-04" db="EMBL/GenBank/DDBJ databases">
        <authorList>
            <consortium name="DOE Joint Genome Institute"/>
            <person name="Kuo A."/>
            <person name="Kohler A."/>
            <person name="Nagy L.G."/>
            <person name="Floudas D."/>
            <person name="Copeland A."/>
            <person name="Barry K.W."/>
            <person name="Cichocki N."/>
            <person name="Veneault-Fourrey C."/>
            <person name="LaButti K."/>
            <person name="Lindquist E.A."/>
            <person name="Lipzen A."/>
            <person name="Lundell T."/>
            <person name="Morin E."/>
            <person name="Murat C."/>
            <person name="Sun H."/>
            <person name="Tunlid A."/>
            <person name="Henrissat B."/>
            <person name="Grigoriev I.V."/>
            <person name="Hibbett D.S."/>
            <person name="Martin F."/>
            <person name="Nordberg H.P."/>
            <person name="Cantor M.N."/>
            <person name="Hua S.X."/>
        </authorList>
    </citation>
    <scope>NUCLEOTIDE SEQUENCE [LARGE SCALE GENOMIC DNA]</scope>
    <source>
        <strain evidence="2 3">Foug A</strain>
    </source>
</reference>